<accession>A7TN75</accession>
<dbReference type="KEGG" id="vpo:Kpol_1053p30"/>
<feature type="domain" description="Vps72/YL1 C-terminal" evidence="4">
    <location>
        <begin position="718"/>
        <end position="747"/>
    </location>
</feature>
<dbReference type="GO" id="GO:0000812">
    <property type="term" value="C:Swr1 complex"/>
    <property type="evidence" value="ECO:0007669"/>
    <property type="project" value="EnsemblFungi"/>
</dbReference>
<dbReference type="GeneID" id="5544420"/>
<proteinExistence type="inferred from homology"/>
<dbReference type="GO" id="GO:0006338">
    <property type="term" value="P:chromatin remodeling"/>
    <property type="evidence" value="ECO:0007669"/>
    <property type="project" value="EnsemblFungi"/>
</dbReference>
<name>A7TN75_VANPO</name>
<evidence type="ECO:0000259" key="4">
    <source>
        <dbReference type="SMART" id="SM00993"/>
    </source>
</evidence>
<keyword evidence="2" id="KW-0175">Coiled coil</keyword>
<dbReference type="HOGENOM" id="CLU_018782_0_0_1"/>
<feature type="region of interest" description="Disordered" evidence="3">
    <location>
        <begin position="41"/>
        <end position="198"/>
    </location>
</feature>
<feature type="region of interest" description="Disordered" evidence="3">
    <location>
        <begin position="317"/>
        <end position="499"/>
    </location>
</feature>
<evidence type="ECO:0000313" key="5">
    <source>
        <dbReference type="EMBL" id="EDO16293.1"/>
    </source>
</evidence>
<feature type="compositionally biased region" description="Polar residues" evidence="3">
    <location>
        <begin position="411"/>
        <end position="430"/>
    </location>
</feature>
<dbReference type="OrthoDB" id="49520at2759"/>
<feature type="compositionally biased region" description="Acidic residues" evidence="3">
    <location>
        <begin position="49"/>
        <end position="96"/>
    </location>
</feature>
<gene>
    <name evidence="5" type="ORF">Kpol_1053p30</name>
</gene>
<feature type="compositionally biased region" description="Basic residues" evidence="3">
    <location>
        <begin position="319"/>
        <end position="333"/>
    </location>
</feature>
<feature type="compositionally biased region" description="Basic and acidic residues" evidence="3">
    <location>
        <begin position="348"/>
        <end position="370"/>
    </location>
</feature>
<evidence type="ECO:0000256" key="1">
    <source>
        <dbReference type="ARBA" id="ARBA00006832"/>
    </source>
</evidence>
<dbReference type="eggNOG" id="KOG2897">
    <property type="taxonomic scope" value="Eukaryota"/>
</dbReference>
<feature type="compositionally biased region" description="Basic residues" evidence="3">
    <location>
        <begin position="149"/>
        <end position="166"/>
    </location>
</feature>
<feature type="region of interest" description="Disordered" evidence="3">
    <location>
        <begin position="1"/>
        <end position="29"/>
    </location>
</feature>
<dbReference type="OMA" id="CQYFDPK"/>
<feature type="compositionally biased region" description="Polar residues" evidence="3">
    <location>
        <begin position="473"/>
        <end position="495"/>
    </location>
</feature>
<dbReference type="Pfam" id="PF05764">
    <property type="entry name" value="YL1"/>
    <property type="match status" value="2"/>
</dbReference>
<feature type="compositionally biased region" description="Acidic residues" evidence="3">
    <location>
        <begin position="120"/>
        <end position="138"/>
    </location>
</feature>
<dbReference type="InParanoid" id="A7TN75"/>
<dbReference type="InterPro" id="IPR046757">
    <property type="entry name" value="YL1_N"/>
</dbReference>
<evidence type="ECO:0000313" key="6">
    <source>
        <dbReference type="Proteomes" id="UP000000267"/>
    </source>
</evidence>
<comment type="similarity">
    <text evidence="1">Belongs to the VPS72/YL1 family.</text>
</comment>
<dbReference type="Pfam" id="PF08265">
    <property type="entry name" value="YL1_C"/>
    <property type="match status" value="1"/>
</dbReference>
<dbReference type="EMBL" id="DS480428">
    <property type="protein sequence ID" value="EDO16293.1"/>
    <property type="molecule type" value="Genomic_DNA"/>
</dbReference>
<protein>
    <recommendedName>
        <fullName evidence="4">Vps72/YL1 C-terminal domain-containing protein</fullName>
    </recommendedName>
</protein>
<keyword evidence="6" id="KW-1185">Reference proteome</keyword>
<dbReference type="AlphaFoldDB" id="A7TN75"/>
<feature type="compositionally biased region" description="Basic and acidic residues" evidence="3">
    <location>
        <begin position="139"/>
        <end position="148"/>
    </location>
</feature>
<sequence>MSSSSDEISSEEEVEYLMSTRAHRANAGNKMKKLLEQELEDMRSRTDAMDEDELDLLFQEEDNDEDFEFNSEEGEREEEEEEEEEEREEEGKDDEEREKSVEETLKVSEVSPSEPKDDDLMLTESEEESGVSEEDEGEKELQNEERLQNRQKRKKQKAPVVIRRKIPKIDGSSLEPKKKKYEQTRADTLLTTERRTSKRSSVVANKLKVYEKLSIAEEKRKLIQERIRKHKQEQQEKELTQEDRMRIALETEEFNLKSLNKYKEQEISKKLSRMAAQQRQKQKFKNGEIILQTLTTYNYVTPIMEIEDRNYWDEEVKRREKKKKRKYTRRKLKQIPDEKSIETNSSEITKENTESSVPEIKDDLNTDEKPQPFTDENDIDSQEQKNQEVISLGKAESLPSSPKQEGETMAETVNINVNESDNEKNSMNNQKETKKEDINATDEREENKKEDEKSEEDSSNLNMHSIEVKNEAISKSSNDQFGSYSKDISNDSNNEINERVCDENTNIALTEEKETVVKEVSISSEKIKEEEAEEIGTPTSMTKQVSFAEEPEINIIDNETAVIRSSSVDNTANLSSDDQSEVLTDSTDITEVEPMVIYEGPEQLVSKNYVSIYKFPDFATGINFESELFGNQWNNPAVTRTFDVEPICRINMPEEAHSRSTKKTTLIPDLSFLSSFPCFGEYDKKIVRDTNDEDNNNHEIEIKTQPPTGVLLPNSTRKKCLITNKECQYFDPKNGVPYSDVDAYKIIQELQDPIGIDGTEDEPDPHYYWYGFGDGGIYLDLKQKPAKGVPEGFQ</sequence>
<dbReference type="SMART" id="SM00993">
    <property type="entry name" value="YL1_C"/>
    <property type="match status" value="1"/>
</dbReference>
<feature type="compositionally biased region" description="Basic and acidic residues" evidence="3">
    <location>
        <begin position="97"/>
        <end position="106"/>
    </location>
</feature>
<dbReference type="STRING" id="436907.A7TN75"/>
<dbReference type="RefSeq" id="XP_001644151.1">
    <property type="nucleotide sequence ID" value="XM_001644101.1"/>
</dbReference>
<dbReference type="InterPro" id="IPR013272">
    <property type="entry name" value="Vps72/YL1_C"/>
</dbReference>
<dbReference type="PhylomeDB" id="A7TN75"/>
<feature type="compositionally biased region" description="Basic and acidic residues" evidence="3">
    <location>
        <begin position="431"/>
        <end position="452"/>
    </location>
</feature>
<dbReference type="PANTHER" id="PTHR13275:SF4">
    <property type="entry name" value="VACUOLAR PROTEIN SORTING-ASSOCIATED PROTEIN 72 HOMOLOG"/>
    <property type="match status" value="1"/>
</dbReference>
<evidence type="ECO:0000256" key="2">
    <source>
        <dbReference type="SAM" id="Coils"/>
    </source>
</evidence>
<dbReference type="GO" id="GO:0042393">
    <property type="term" value="F:histone binding"/>
    <property type="evidence" value="ECO:0007669"/>
    <property type="project" value="EnsemblFungi"/>
</dbReference>
<reference evidence="5 6" key="1">
    <citation type="journal article" date="2007" name="Proc. Natl. Acad. Sci. U.S.A.">
        <title>Independent sorting-out of thousands of duplicated gene pairs in two yeast species descended from a whole-genome duplication.</title>
        <authorList>
            <person name="Scannell D.R."/>
            <person name="Frank A.C."/>
            <person name="Conant G.C."/>
            <person name="Byrne K.P."/>
            <person name="Woolfit M."/>
            <person name="Wolfe K.H."/>
        </authorList>
    </citation>
    <scope>NUCLEOTIDE SEQUENCE [LARGE SCALE GENOMIC DNA]</scope>
    <source>
        <strain evidence="6">ATCC 22028 / DSM 70294 / BCRC 21397 / CBS 2163 / NBRC 10782 / NRRL Y-8283 / UCD 57-17</strain>
    </source>
</reference>
<dbReference type="Proteomes" id="UP000000267">
    <property type="component" value="Unassembled WGS sequence"/>
</dbReference>
<dbReference type="PANTHER" id="PTHR13275">
    <property type="entry name" value="YL-1 PROTEIN TRANSCRIPTION FACTOR-LIKE 1"/>
    <property type="match status" value="1"/>
</dbReference>
<feature type="coiled-coil region" evidence="2">
    <location>
        <begin position="213"/>
        <end position="242"/>
    </location>
</feature>
<organism evidence="6">
    <name type="scientific">Vanderwaltozyma polyspora (strain ATCC 22028 / DSM 70294 / BCRC 21397 / CBS 2163 / NBRC 10782 / NRRL Y-8283 / UCD 57-17)</name>
    <name type="common">Kluyveromyces polysporus</name>
    <dbReference type="NCBI Taxonomy" id="436907"/>
    <lineage>
        <taxon>Eukaryota</taxon>
        <taxon>Fungi</taxon>
        <taxon>Dikarya</taxon>
        <taxon>Ascomycota</taxon>
        <taxon>Saccharomycotina</taxon>
        <taxon>Saccharomycetes</taxon>
        <taxon>Saccharomycetales</taxon>
        <taxon>Saccharomycetaceae</taxon>
        <taxon>Vanderwaltozyma</taxon>
    </lineage>
</organism>
<dbReference type="FunCoup" id="A7TN75">
    <property type="interactions" value="115"/>
</dbReference>
<evidence type="ECO:0000256" key="3">
    <source>
        <dbReference type="SAM" id="MobiDB-lite"/>
    </source>
</evidence>